<feature type="non-terminal residue" evidence="1">
    <location>
        <position position="229"/>
    </location>
</feature>
<evidence type="ECO:0000313" key="2">
    <source>
        <dbReference type="Proteomes" id="UP000235005"/>
    </source>
</evidence>
<sequence>MDRPFIRGQVAIDSMRDNGFLSAAHALAELIDNSIQSGADRIELITFEKRSEGSATSRAVKRIEKIGVLDNGSGMDSETLHLALEFGASVNRKDSQGIGKFGMGLPNSSISQCKHVDVWSWTEPGEYKYTYLDIDEIKSGDLESIPEPIKKEVPADILAALGDSLPSTGTLVVWSKIDRCQWKTGNSIYKHTQDVVGRMYRYYLDGEKVSIRFKSAELKNSLYIVNEEH</sequence>
<dbReference type="Gene3D" id="3.30.565.10">
    <property type="entry name" value="Histidine kinase-like ATPase, C-terminal domain"/>
    <property type="match status" value="1"/>
</dbReference>
<dbReference type="Pfam" id="PF13589">
    <property type="entry name" value="HATPase_c_3"/>
    <property type="match status" value="1"/>
</dbReference>
<evidence type="ECO:0000313" key="1">
    <source>
        <dbReference type="EMBL" id="PLW66922.1"/>
    </source>
</evidence>
<dbReference type="AlphaFoldDB" id="A0A2N5WXF7"/>
<dbReference type="InterPro" id="IPR036890">
    <property type="entry name" value="HATPase_C_sf"/>
</dbReference>
<accession>A0A2N5WXF7</accession>
<organism evidence="1 2">
    <name type="scientific">Pseudohalioglobus lutimaris</name>
    <dbReference type="NCBI Taxonomy" id="1737061"/>
    <lineage>
        <taxon>Bacteria</taxon>
        <taxon>Pseudomonadati</taxon>
        <taxon>Pseudomonadota</taxon>
        <taxon>Gammaproteobacteria</taxon>
        <taxon>Cellvibrionales</taxon>
        <taxon>Halieaceae</taxon>
        <taxon>Pseudohalioglobus</taxon>
    </lineage>
</organism>
<keyword evidence="2" id="KW-1185">Reference proteome</keyword>
<keyword evidence="1" id="KW-0547">Nucleotide-binding</keyword>
<protein>
    <submittedName>
        <fullName evidence="1">ATP-binding protein</fullName>
    </submittedName>
</protein>
<reference evidence="1 2" key="1">
    <citation type="submission" date="2018-01" db="EMBL/GenBank/DDBJ databases">
        <title>The draft genome sequence of Halioglobus lutimaris HF004.</title>
        <authorList>
            <person name="Du Z.-J."/>
            <person name="Shi M.-J."/>
        </authorList>
    </citation>
    <scope>NUCLEOTIDE SEQUENCE [LARGE SCALE GENOMIC DNA]</scope>
    <source>
        <strain evidence="1 2">HF004</strain>
    </source>
</reference>
<proteinExistence type="predicted"/>
<dbReference type="RefSeq" id="WP_207796492.1">
    <property type="nucleotide sequence ID" value="NZ_PKUS01000042.1"/>
</dbReference>
<dbReference type="EMBL" id="PKUS01000042">
    <property type="protein sequence ID" value="PLW66922.1"/>
    <property type="molecule type" value="Genomic_DNA"/>
</dbReference>
<comment type="caution">
    <text evidence="1">The sequence shown here is derived from an EMBL/GenBank/DDBJ whole genome shotgun (WGS) entry which is preliminary data.</text>
</comment>
<dbReference type="SUPFAM" id="SSF55874">
    <property type="entry name" value="ATPase domain of HSP90 chaperone/DNA topoisomerase II/histidine kinase"/>
    <property type="match status" value="1"/>
</dbReference>
<dbReference type="GO" id="GO:0005524">
    <property type="term" value="F:ATP binding"/>
    <property type="evidence" value="ECO:0007669"/>
    <property type="project" value="UniProtKB-KW"/>
</dbReference>
<gene>
    <name evidence="1" type="ORF">C0039_19510</name>
</gene>
<dbReference type="Proteomes" id="UP000235005">
    <property type="component" value="Unassembled WGS sequence"/>
</dbReference>
<name>A0A2N5WXF7_9GAMM</name>
<keyword evidence="1" id="KW-0067">ATP-binding</keyword>